<evidence type="ECO:0000256" key="2">
    <source>
        <dbReference type="ARBA" id="ARBA00006653"/>
    </source>
</evidence>
<evidence type="ECO:0000256" key="6">
    <source>
        <dbReference type="ARBA" id="ARBA00023034"/>
    </source>
</evidence>
<feature type="compositionally biased region" description="Basic and acidic residues" evidence="8">
    <location>
        <begin position="716"/>
        <end position="729"/>
    </location>
</feature>
<reference evidence="9" key="1">
    <citation type="submission" date="2020-01" db="EMBL/GenBank/DDBJ databases">
        <authorList>
            <consortium name="DOE Joint Genome Institute"/>
            <person name="Haridas S."/>
            <person name="Albert R."/>
            <person name="Binder M."/>
            <person name="Bloem J."/>
            <person name="Labutti K."/>
            <person name="Salamov A."/>
            <person name="Andreopoulos B."/>
            <person name="Baker S.E."/>
            <person name="Barry K."/>
            <person name="Bills G."/>
            <person name="Bluhm B.H."/>
            <person name="Cannon C."/>
            <person name="Castanera R."/>
            <person name="Culley D.E."/>
            <person name="Daum C."/>
            <person name="Ezra D."/>
            <person name="Gonzalez J.B."/>
            <person name="Henrissat B."/>
            <person name="Kuo A."/>
            <person name="Liang C."/>
            <person name="Lipzen A."/>
            <person name="Lutzoni F."/>
            <person name="Magnuson J."/>
            <person name="Mondo S."/>
            <person name="Nolan M."/>
            <person name="Ohm R."/>
            <person name="Pangilinan J."/>
            <person name="Park H.-J."/>
            <person name="Ramirez L."/>
            <person name="Alfaro M."/>
            <person name="Sun H."/>
            <person name="Tritt A."/>
            <person name="Yoshinaga Y."/>
            <person name="Zwiers L.-H."/>
            <person name="Turgeon B.G."/>
            <person name="Goodwin S.B."/>
            <person name="Spatafora J.W."/>
            <person name="Crous P.W."/>
            <person name="Grigoriev I.V."/>
        </authorList>
    </citation>
    <scope>NUCLEOTIDE SEQUENCE</scope>
    <source>
        <strain evidence="9">P77</strain>
    </source>
</reference>
<protein>
    <recommendedName>
        <fullName evidence="3">Conserved oligomeric Golgi complex subunit 1</fullName>
    </recommendedName>
</protein>
<sequence>MAHEAPDARTFQSWEDAFQHPIPVVQKLERQLRTNADENREKLRSLVGASYRSLLDTAETIIDMEVRMEQVESKLSIVGQRCNARGVASISTNADKMDKHIQSRDAERYTFAAQLSVLRNAPLVMARLTKREGSYLVIAKVLVISRLVHKALGQRANQPPIVDQLWERLLSMRRKLLRRVDKRLASTKGETASLVESMCAYALATSSTPTDVLQHFLKVRLEKTNSELSQGGDELAKHGISALKLCIQTCLDVQTVFPRRLAEALGKLKAHPLIQDPAIRALYELNLDIHDRWVGDEARNYTPWPRHDELQRSEAERILHRWSKDAIAAFLKGIKKALHEEDRLKEVASLRQELIETWILSGARMAGVKSANVLDDLRDTMNEKLESIVRSRTDGLQSVVSELASRLATVSSSRNMSALSLWDETIKASDLSNGAQLFKSNILNTYQGRDESVISVTSAFDKWMDSVLEVKGIVKSMKEARWDDTFADDVDDESDDELGDSKQALLSDDDPKLLEEATQEALGEAMQNIGRAFSVLVSTNTKDDESLWAVQKATFILRVIREMGDRIPRLRLQDRSSPLASPFTSDILQPLHTALASSVVRPTMEAYRTSLSTSFNIRTDDHILWEGHPPLPSQPSPSAFRYLRDLNKNMAATGSDLWTSECVEVLKSKVAGEVIDVIGECLHDISAYSEDNNGSTEKQDVEETMEASTNSDTEETEVKESPSNDQELKDSRHKQLLFDLLYIQRFVGTSSEEGKLTTMLEKAEVGDVDEAAMNRLRKNAAEYAKKTYLLFALLA</sequence>
<organism evidence="9 10">
    <name type="scientific">Decorospora gaudefroyi</name>
    <dbReference type="NCBI Taxonomy" id="184978"/>
    <lineage>
        <taxon>Eukaryota</taxon>
        <taxon>Fungi</taxon>
        <taxon>Dikarya</taxon>
        <taxon>Ascomycota</taxon>
        <taxon>Pezizomycotina</taxon>
        <taxon>Dothideomycetes</taxon>
        <taxon>Pleosporomycetidae</taxon>
        <taxon>Pleosporales</taxon>
        <taxon>Pleosporineae</taxon>
        <taxon>Pleosporaceae</taxon>
        <taxon>Decorospora</taxon>
    </lineage>
</organism>
<dbReference type="Pfam" id="PF08700">
    <property type="entry name" value="VPS51_Exo84_N"/>
    <property type="match status" value="1"/>
</dbReference>
<dbReference type="GO" id="GO:0000139">
    <property type="term" value="C:Golgi membrane"/>
    <property type="evidence" value="ECO:0007669"/>
    <property type="project" value="UniProtKB-SubCell"/>
</dbReference>
<dbReference type="AlphaFoldDB" id="A0A6A5K4L2"/>
<evidence type="ECO:0000313" key="10">
    <source>
        <dbReference type="Proteomes" id="UP000800040"/>
    </source>
</evidence>
<evidence type="ECO:0000256" key="7">
    <source>
        <dbReference type="ARBA" id="ARBA00023136"/>
    </source>
</evidence>
<keyword evidence="7" id="KW-0472">Membrane</keyword>
<evidence type="ECO:0000256" key="4">
    <source>
        <dbReference type="ARBA" id="ARBA00022448"/>
    </source>
</evidence>
<feature type="region of interest" description="Disordered" evidence="8">
    <location>
        <begin position="688"/>
        <end position="729"/>
    </location>
</feature>
<dbReference type="PANTHER" id="PTHR31658">
    <property type="entry name" value="CONSERVED OLIGOMERIC GOLGI COMPLEX SUBUNIT 1"/>
    <property type="match status" value="1"/>
</dbReference>
<proteinExistence type="inferred from homology"/>
<evidence type="ECO:0000256" key="5">
    <source>
        <dbReference type="ARBA" id="ARBA00022927"/>
    </source>
</evidence>
<dbReference type="GO" id="GO:0015031">
    <property type="term" value="P:protein transport"/>
    <property type="evidence" value="ECO:0007669"/>
    <property type="project" value="UniProtKB-KW"/>
</dbReference>
<dbReference type="PANTHER" id="PTHR31658:SF0">
    <property type="entry name" value="CONSERVED OLIGOMERIC GOLGI COMPLEX SUBUNIT 1"/>
    <property type="match status" value="1"/>
</dbReference>
<evidence type="ECO:0000256" key="3">
    <source>
        <dbReference type="ARBA" id="ARBA00020978"/>
    </source>
</evidence>
<dbReference type="OrthoDB" id="46189at2759"/>
<gene>
    <name evidence="9" type="ORF">BDW02DRAFT_561153</name>
</gene>
<comment type="subcellular location">
    <subcellularLocation>
        <location evidence="1">Golgi apparatus membrane</location>
        <topology evidence="1">Peripheral membrane protein</topology>
    </subcellularLocation>
</comment>
<evidence type="ECO:0000256" key="8">
    <source>
        <dbReference type="SAM" id="MobiDB-lite"/>
    </source>
</evidence>
<keyword evidence="6" id="KW-0333">Golgi apparatus</keyword>
<dbReference type="GO" id="GO:0006891">
    <property type="term" value="P:intra-Golgi vesicle-mediated transport"/>
    <property type="evidence" value="ECO:0007669"/>
    <property type="project" value="InterPro"/>
</dbReference>
<accession>A0A6A5K4L2</accession>
<comment type="similarity">
    <text evidence="2">Belongs to the COG1 family.</text>
</comment>
<dbReference type="GO" id="GO:0017119">
    <property type="term" value="C:Golgi transport complex"/>
    <property type="evidence" value="ECO:0007669"/>
    <property type="project" value="InterPro"/>
</dbReference>
<dbReference type="InterPro" id="IPR033370">
    <property type="entry name" value="COG1"/>
</dbReference>
<keyword evidence="10" id="KW-1185">Reference proteome</keyword>
<keyword evidence="5" id="KW-0653">Protein transport</keyword>
<dbReference type="Proteomes" id="UP000800040">
    <property type="component" value="Unassembled WGS sequence"/>
</dbReference>
<dbReference type="EMBL" id="ML975444">
    <property type="protein sequence ID" value="KAF1829414.1"/>
    <property type="molecule type" value="Genomic_DNA"/>
</dbReference>
<keyword evidence="4" id="KW-0813">Transport</keyword>
<name>A0A6A5K4L2_9PLEO</name>
<evidence type="ECO:0000256" key="1">
    <source>
        <dbReference type="ARBA" id="ARBA00004395"/>
    </source>
</evidence>
<evidence type="ECO:0000313" key="9">
    <source>
        <dbReference type="EMBL" id="KAF1829414.1"/>
    </source>
</evidence>